<protein>
    <submittedName>
        <fullName evidence="2">Uncharacterized protein</fullName>
    </submittedName>
</protein>
<reference evidence="2" key="2">
    <citation type="submission" date="2011-11" db="EMBL/GenBank/DDBJ databases">
        <authorList>
            <person name="Barker E."/>
        </authorList>
    </citation>
    <scope>NUCLEOTIDE SEQUENCE</scope>
    <source>
        <strain evidence="2">Birmingham 1</strain>
    </source>
</reference>
<proteinExistence type="predicted"/>
<dbReference type="PATRIC" id="fig|1116213.3.peg.393"/>
<evidence type="ECO:0000313" key="2">
    <source>
        <dbReference type="EMBL" id="CCE66886.1"/>
    </source>
</evidence>
<dbReference type="EMBL" id="HE613254">
    <property type="protein sequence ID" value="CCE66886.1"/>
    <property type="molecule type" value="Genomic_DNA"/>
</dbReference>
<organism evidence="2">
    <name type="scientific">Candidatus Mycoplasma haematominutum 'Birmingham 1'</name>
    <dbReference type="NCBI Taxonomy" id="1116213"/>
    <lineage>
        <taxon>Bacteria</taxon>
        <taxon>Bacillati</taxon>
        <taxon>Mycoplasmatota</taxon>
        <taxon>Mollicutes</taxon>
        <taxon>Mycoplasmataceae</taxon>
        <taxon>Mycoplasma</taxon>
    </lineage>
</organism>
<feature type="region of interest" description="Disordered" evidence="1">
    <location>
        <begin position="80"/>
        <end position="101"/>
    </location>
</feature>
<name>G8C3I8_9MOLU</name>
<gene>
    <name evidence="2" type="ORF">MHM_03680</name>
</gene>
<reference evidence="2" key="1">
    <citation type="submission" date="2011-11" db="EMBL/GenBank/DDBJ databases">
        <title>Complete genome sequence of Candidatus Mycoplasma haemominutum.</title>
        <authorList>
            <person name="Barker E.N."/>
            <person name="Darby A.C."/>
            <person name="Helps C.R."/>
            <person name="Peters I.R."/>
            <person name="Hughes M.A."/>
            <person name="Radford A.D."/>
            <person name="Novacco M."/>
            <person name="Boretti F."/>
            <person name="Hofmann-Lehmann R."/>
            <person name="Tasker S."/>
        </authorList>
    </citation>
    <scope>NUCLEOTIDE SEQUENCE</scope>
    <source>
        <strain evidence="2">Birmingham 1</strain>
    </source>
</reference>
<dbReference type="KEGG" id="mhb:MHM_03680"/>
<evidence type="ECO:0000256" key="1">
    <source>
        <dbReference type="SAM" id="MobiDB-lite"/>
    </source>
</evidence>
<dbReference type="HOGENOM" id="CLU_066822_0_0_14"/>
<sequence length="282" mass="32971">MIAPSLREVQEKVTFTAPQHLNNHSSTTSIKHTYLEIDKEGKAIKLNEDSTSKTREYQLKSKKHLQKYISGREKVERFAQSLESKPRRSRRSVQAQEYPKLSQEERESLLEMYKLFEDLEKERNKLAPKFNELDQTSSINLETSNRPNRSELESKLRQLRWSTQSEIEYTTERAAPYGKPKIPNSWLDWSKNPYKLFLESSSEYTTLIDKMTKASQDRDRYLQRQLPWGFFSTLIGPGTVKSTYSAKNSFDSKVSAARADFSNKVALKLLVWMDQHKKPIYS</sequence>
<accession>G8C3I8</accession>
<dbReference type="AlphaFoldDB" id="G8C3I8"/>